<dbReference type="Gene3D" id="3.30.420.10">
    <property type="entry name" value="Ribonuclease H-like superfamily/Ribonuclease H"/>
    <property type="match status" value="1"/>
</dbReference>
<dbReference type="GO" id="GO:0003964">
    <property type="term" value="F:RNA-directed DNA polymerase activity"/>
    <property type="evidence" value="ECO:0007669"/>
    <property type="project" value="UniProtKB-KW"/>
</dbReference>
<keyword evidence="1" id="KW-0548">Nucleotidyltransferase</keyword>
<dbReference type="InterPro" id="IPR036397">
    <property type="entry name" value="RNaseH_sf"/>
</dbReference>
<dbReference type="EMBL" id="BQNB010012044">
    <property type="protein sequence ID" value="GJS98440.1"/>
    <property type="molecule type" value="Genomic_DNA"/>
</dbReference>
<keyword evidence="1" id="KW-0695">RNA-directed DNA polymerase</keyword>
<proteinExistence type="predicted"/>
<dbReference type="Proteomes" id="UP001151760">
    <property type="component" value="Unassembled WGS sequence"/>
</dbReference>
<protein>
    <submittedName>
        <fullName evidence="1">Reverse transcriptase domain-containing protein</fullName>
    </submittedName>
</protein>
<comment type="caution">
    <text evidence="1">The sequence shown here is derived from an EMBL/GenBank/DDBJ whole genome shotgun (WGS) entry which is preliminary data.</text>
</comment>
<gene>
    <name evidence="1" type="ORF">Tco_0819610</name>
</gene>
<organism evidence="1 2">
    <name type="scientific">Tanacetum coccineum</name>
    <dbReference type="NCBI Taxonomy" id="301880"/>
    <lineage>
        <taxon>Eukaryota</taxon>
        <taxon>Viridiplantae</taxon>
        <taxon>Streptophyta</taxon>
        <taxon>Embryophyta</taxon>
        <taxon>Tracheophyta</taxon>
        <taxon>Spermatophyta</taxon>
        <taxon>Magnoliopsida</taxon>
        <taxon>eudicotyledons</taxon>
        <taxon>Gunneridae</taxon>
        <taxon>Pentapetalae</taxon>
        <taxon>asterids</taxon>
        <taxon>campanulids</taxon>
        <taxon>Asterales</taxon>
        <taxon>Asteraceae</taxon>
        <taxon>Asteroideae</taxon>
        <taxon>Anthemideae</taxon>
        <taxon>Anthemidinae</taxon>
        <taxon>Tanacetum</taxon>
    </lineage>
</organism>
<reference evidence="1" key="1">
    <citation type="journal article" date="2022" name="Int. J. Mol. Sci.">
        <title>Draft Genome of Tanacetum Coccineum: Genomic Comparison of Closely Related Tanacetum-Family Plants.</title>
        <authorList>
            <person name="Yamashiro T."/>
            <person name="Shiraishi A."/>
            <person name="Nakayama K."/>
            <person name="Satake H."/>
        </authorList>
    </citation>
    <scope>NUCLEOTIDE SEQUENCE</scope>
</reference>
<keyword evidence="1" id="KW-0808">Transferase</keyword>
<dbReference type="SUPFAM" id="SSF53098">
    <property type="entry name" value="Ribonuclease H-like"/>
    <property type="match status" value="1"/>
</dbReference>
<accession>A0ABQ5ABF4</accession>
<sequence>MGMVFKFQATYPSYHLEDMVIVEEEGNIMSTVIKEEGVTASTVEEEGRPKRVVSIPLWHKDYALGIDIDLKSEMLHPPPLKGASSRCSLHLARLYPTQEEMRIFSLEVVFKFPYSRFASGFWRWLQKALGIDVNMSTAYHPQTDGQSERMIQTLEDMLRACVIDFGSS</sequence>
<name>A0ABQ5ABF4_9ASTR</name>
<reference evidence="1" key="2">
    <citation type="submission" date="2022-01" db="EMBL/GenBank/DDBJ databases">
        <authorList>
            <person name="Yamashiro T."/>
            <person name="Shiraishi A."/>
            <person name="Satake H."/>
            <person name="Nakayama K."/>
        </authorList>
    </citation>
    <scope>NUCLEOTIDE SEQUENCE</scope>
</reference>
<evidence type="ECO:0000313" key="2">
    <source>
        <dbReference type="Proteomes" id="UP001151760"/>
    </source>
</evidence>
<evidence type="ECO:0000313" key="1">
    <source>
        <dbReference type="EMBL" id="GJS98440.1"/>
    </source>
</evidence>
<dbReference type="InterPro" id="IPR012337">
    <property type="entry name" value="RNaseH-like_sf"/>
</dbReference>
<keyword evidence="2" id="KW-1185">Reference proteome</keyword>